<dbReference type="PATRIC" id="fig|1266845.5.peg.2320"/>
<proteinExistence type="predicted"/>
<keyword evidence="1" id="KW-0614">Plasmid</keyword>
<name>U5SCN4_9LACT</name>
<evidence type="ECO:0000313" key="2">
    <source>
        <dbReference type="Proteomes" id="UP000017469"/>
    </source>
</evidence>
<dbReference type="HOGENOM" id="CLU_1709932_0_0_9"/>
<reference evidence="1 2" key="1">
    <citation type="journal article" date="2013" name="Genome Announc.">
        <title>Complete Genome Sequence of Carnobacterium gilichinskyi Strain WN1359T (DSM 27470T).</title>
        <authorList>
            <person name="Leonard M.T."/>
            <person name="Panayotova N."/>
            <person name="Farmerie W.G."/>
            <person name="Triplett E.W."/>
            <person name="Nicholson W.L."/>
        </authorList>
    </citation>
    <scope>NUCLEOTIDE SEQUENCE [LARGE SCALE GENOMIC DNA]</scope>
    <source>
        <strain evidence="1 2">WN1359</strain>
        <plasmid evidence="2">Plasmid pWNCR9</plasmid>
    </source>
</reference>
<dbReference type="EMBL" id="CP006817">
    <property type="protein sequence ID" value="AGY83049.1"/>
    <property type="molecule type" value="Genomic_DNA"/>
</dbReference>
<dbReference type="RefSeq" id="WP_023179927.1">
    <property type="nucleotide sequence ID" value="NC_022608.1"/>
</dbReference>
<gene>
    <name evidence="1" type="ORF">Q783_12155</name>
</gene>
<dbReference type="AlphaFoldDB" id="U5SCN4"/>
<protein>
    <submittedName>
        <fullName evidence="1">Uncharacterized protein</fullName>
    </submittedName>
</protein>
<dbReference type="Proteomes" id="UP000017469">
    <property type="component" value="Plasmid pWNCR9"/>
</dbReference>
<geneLocation type="plasmid" evidence="1 2">
    <name>pWNCR9</name>
</geneLocation>
<sequence length="153" mass="17743">MSSYIYLSSDTFLPEGAIGDKGLTVFQTTFYPSLNSMESFFFENNYDTDEQKVLSFSKHFSSEKYQVASIDLNLPENDGKKISKRNKKALEELFGYIKNHFDNSNASYVEILFCLNGFENDPLQHNYSINYNELSANDLLYEELKFLTIKKQD</sequence>
<dbReference type="KEGG" id="caw:Q783_12155"/>
<organism evidence="1 2">
    <name type="scientific">Carnobacterium inhibens subsp. gilichinskyi</name>
    <dbReference type="NCBI Taxonomy" id="1266845"/>
    <lineage>
        <taxon>Bacteria</taxon>
        <taxon>Bacillati</taxon>
        <taxon>Bacillota</taxon>
        <taxon>Bacilli</taxon>
        <taxon>Lactobacillales</taxon>
        <taxon>Carnobacteriaceae</taxon>
        <taxon>Carnobacterium</taxon>
    </lineage>
</organism>
<accession>U5SCN4</accession>
<evidence type="ECO:0000313" key="1">
    <source>
        <dbReference type="EMBL" id="AGY83049.1"/>
    </source>
</evidence>